<dbReference type="Proteomes" id="UP001415857">
    <property type="component" value="Unassembled WGS sequence"/>
</dbReference>
<evidence type="ECO:0000256" key="9">
    <source>
        <dbReference type="ARBA" id="ARBA00023211"/>
    </source>
</evidence>
<evidence type="ECO:0000256" key="7">
    <source>
        <dbReference type="ARBA" id="ARBA00022842"/>
    </source>
</evidence>
<evidence type="ECO:0000256" key="4">
    <source>
        <dbReference type="ARBA" id="ARBA00013081"/>
    </source>
</evidence>
<keyword evidence="9" id="KW-0464">Manganese</keyword>
<evidence type="ECO:0000256" key="1">
    <source>
        <dbReference type="ARBA" id="ARBA00001936"/>
    </source>
</evidence>
<evidence type="ECO:0000256" key="2">
    <source>
        <dbReference type="ARBA" id="ARBA00001946"/>
    </source>
</evidence>
<evidence type="ECO:0000256" key="12">
    <source>
        <dbReference type="RuleBase" id="RU003465"/>
    </source>
</evidence>
<evidence type="ECO:0000259" key="13">
    <source>
        <dbReference type="PROSITE" id="PS51746"/>
    </source>
</evidence>
<dbReference type="CDD" id="cd00143">
    <property type="entry name" value="PP2Cc"/>
    <property type="match status" value="1"/>
</dbReference>
<dbReference type="EMBL" id="JBBPBK010000004">
    <property type="protein sequence ID" value="KAK9286463.1"/>
    <property type="molecule type" value="Genomic_DNA"/>
</dbReference>
<comment type="catalytic activity">
    <reaction evidence="10">
        <text>O-phospho-L-seryl-[protein] + H2O = L-seryl-[protein] + phosphate</text>
        <dbReference type="Rhea" id="RHEA:20629"/>
        <dbReference type="Rhea" id="RHEA-COMP:9863"/>
        <dbReference type="Rhea" id="RHEA-COMP:11604"/>
        <dbReference type="ChEBI" id="CHEBI:15377"/>
        <dbReference type="ChEBI" id="CHEBI:29999"/>
        <dbReference type="ChEBI" id="CHEBI:43474"/>
        <dbReference type="ChEBI" id="CHEBI:83421"/>
        <dbReference type="EC" id="3.1.3.16"/>
    </reaction>
</comment>
<keyword evidence="7" id="KW-0460">Magnesium</keyword>
<protein>
    <recommendedName>
        <fullName evidence="4">protein-serine/threonine phosphatase</fullName>
        <ecNumber evidence="4">3.1.3.16</ecNumber>
    </recommendedName>
</protein>
<comment type="similarity">
    <text evidence="3 12">Belongs to the PP2C family.</text>
</comment>
<dbReference type="SUPFAM" id="SSF81606">
    <property type="entry name" value="PP2C-like"/>
    <property type="match status" value="1"/>
</dbReference>
<comment type="catalytic activity">
    <reaction evidence="11">
        <text>O-phospho-L-threonyl-[protein] + H2O = L-threonyl-[protein] + phosphate</text>
        <dbReference type="Rhea" id="RHEA:47004"/>
        <dbReference type="Rhea" id="RHEA-COMP:11060"/>
        <dbReference type="Rhea" id="RHEA-COMP:11605"/>
        <dbReference type="ChEBI" id="CHEBI:15377"/>
        <dbReference type="ChEBI" id="CHEBI:30013"/>
        <dbReference type="ChEBI" id="CHEBI:43474"/>
        <dbReference type="ChEBI" id="CHEBI:61977"/>
        <dbReference type="EC" id="3.1.3.16"/>
    </reaction>
</comment>
<dbReference type="InterPro" id="IPR001932">
    <property type="entry name" value="PPM-type_phosphatase-like_dom"/>
</dbReference>
<organism evidence="14 15">
    <name type="scientific">Liquidambar formosana</name>
    <name type="common">Formosan gum</name>
    <dbReference type="NCBI Taxonomy" id="63359"/>
    <lineage>
        <taxon>Eukaryota</taxon>
        <taxon>Viridiplantae</taxon>
        <taxon>Streptophyta</taxon>
        <taxon>Embryophyta</taxon>
        <taxon>Tracheophyta</taxon>
        <taxon>Spermatophyta</taxon>
        <taxon>Magnoliopsida</taxon>
        <taxon>eudicotyledons</taxon>
        <taxon>Gunneridae</taxon>
        <taxon>Pentapetalae</taxon>
        <taxon>Saxifragales</taxon>
        <taxon>Altingiaceae</taxon>
        <taxon>Liquidambar</taxon>
    </lineage>
</organism>
<evidence type="ECO:0000256" key="10">
    <source>
        <dbReference type="ARBA" id="ARBA00047761"/>
    </source>
</evidence>
<dbReference type="EC" id="3.1.3.16" evidence="4"/>
<dbReference type="Pfam" id="PF00481">
    <property type="entry name" value="PP2C"/>
    <property type="match status" value="1"/>
</dbReference>
<keyword evidence="15" id="KW-1185">Reference proteome</keyword>
<evidence type="ECO:0000313" key="15">
    <source>
        <dbReference type="Proteomes" id="UP001415857"/>
    </source>
</evidence>
<dbReference type="InterPro" id="IPR036457">
    <property type="entry name" value="PPM-type-like_dom_sf"/>
</dbReference>
<dbReference type="AlphaFoldDB" id="A0AAP0X5Q0"/>
<dbReference type="PROSITE" id="PS01032">
    <property type="entry name" value="PPM_1"/>
    <property type="match status" value="1"/>
</dbReference>
<evidence type="ECO:0000256" key="5">
    <source>
        <dbReference type="ARBA" id="ARBA00022723"/>
    </source>
</evidence>
<dbReference type="SMART" id="SM00332">
    <property type="entry name" value="PP2Cc"/>
    <property type="match status" value="1"/>
</dbReference>
<evidence type="ECO:0000256" key="11">
    <source>
        <dbReference type="ARBA" id="ARBA00048336"/>
    </source>
</evidence>
<dbReference type="Gene3D" id="3.60.40.10">
    <property type="entry name" value="PPM-type phosphatase domain"/>
    <property type="match status" value="1"/>
</dbReference>
<proteinExistence type="inferred from homology"/>
<evidence type="ECO:0000256" key="3">
    <source>
        <dbReference type="ARBA" id="ARBA00006702"/>
    </source>
</evidence>
<comment type="caution">
    <text evidence="14">The sequence shown here is derived from an EMBL/GenBank/DDBJ whole genome shotgun (WGS) entry which is preliminary data.</text>
</comment>
<evidence type="ECO:0000256" key="6">
    <source>
        <dbReference type="ARBA" id="ARBA00022801"/>
    </source>
</evidence>
<dbReference type="InterPro" id="IPR000222">
    <property type="entry name" value="PP2C_BS"/>
</dbReference>
<comment type="cofactor">
    <cofactor evidence="1">
        <name>Mn(2+)</name>
        <dbReference type="ChEBI" id="CHEBI:29035"/>
    </cofactor>
</comment>
<accession>A0AAP0X5Q0</accession>
<dbReference type="PROSITE" id="PS51746">
    <property type="entry name" value="PPM_2"/>
    <property type="match status" value="1"/>
</dbReference>
<dbReference type="GO" id="GO:0004722">
    <property type="term" value="F:protein serine/threonine phosphatase activity"/>
    <property type="evidence" value="ECO:0007669"/>
    <property type="project" value="UniProtKB-EC"/>
</dbReference>
<name>A0AAP0X5Q0_LIQFO</name>
<gene>
    <name evidence="14" type="ORF">L1049_014860</name>
</gene>
<dbReference type="PANTHER" id="PTHR47992">
    <property type="entry name" value="PROTEIN PHOSPHATASE"/>
    <property type="match status" value="1"/>
</dbReference>
<keyword evidence="8 12" id="KW-0904">Protein phosphatase</keyword>
<evidence type="ECO:0000313" key="14">
    <source>
        <dbReference type="EMBL" id="KAK9286463.1"/>
    </source>
</evidence>
<sequence>MLRSCCRPLQRCFERRGGDGLLWHMDLKPHASGDYSIAVVQANSCLEDQSQVFASPSATFVGVYDGHGGPEASRFVNKNLFPNLHKFASEQGGLSADVIKKAFNATEEEFMHLVRRSLSAQPQIASVGSCCLVGAISNDQLYVANLGDSRAVLGKMVWEGRKNKVVAERLSTDHNVAVEEVRKEVEALHPDDSHIVVYCRGVWRIKGIIQVSRSIGDVYLKKPEFNRDPIFQQFGNPIPLKRPVMTAEPSILVRKLKPQDLFLIFASDGLWEQLSDEAVVDIVFNNPRVGIAKRLVRAALQEAAKKREMRYDDIKKIEKGIRRHFHDDITVIVIYLDQHRGSSDNRFKKSTIGSTSAPVDIFSLNADEAEEDLVHTVS</sequence>
<evidence type="ECO:0000256" key="8">
    <source>
        <dbReference type="ARBA" id="ARBA00022912"/>
    </source>
</evidence>
<keyword evidence="5" id="KW-0479">Metal-binding</keyword>
<keyword evidence="6 12" id="KW-0378">Hydrolase</keyword>
<reference evidence="14 15" key="1">
    <citation type="journal article" date="2024" name="Plant J.">
        <title>Genome sequences and population genomics reveal climatic adaptation and genomic divergence between two closely related sweetgum species.</title>
        <authorList>
            <person name="Xu W.Q."/>
            <person name="Ren C.Q."/>
            <person name="Zhang X.Y."/>
            <person name="Comes H.P."/>
            <person name="Liu X.H."/>
            <person name="Li Y.G."/>
            <person name="Kettle C.J."/>
            <person name="Jalonen R."/>
            <person name="Gaisberger H."/>
            <person name="Ma Y.Z."/>
            <person name="Qiu Y.X."/>
        </authorList>
    </citation>
    <scope>NUCLEOTIDE SEQUENCE [LARGE SCALE GENOMIC DNA]</scope>
    <source>
        <strain evidence="14">Hangzhou</strain>
    </source>
</reference>
<feature type="domain" description="PPM-type phosphatase" evidence="13">
    <location>
        <begin position="34"/>
        <end position="336"/>
    </location>
</feature>
<comment type="cofactor">
    <cofactor evidence="2">
        <name>Mg(2+)</name>
        <dbReference type="ChEBI" id="CHEBI:18420"/>
    </cofactor>
</comment>
<dbReference type="InterPro" id="IPR015655">
    <property type="entry name" value="PP2C"/>
</dbReference>
<dbReference type="FunFam" id="3.60.40.10:FF:000020">
    <property type="entry name" value="Probable protein phosphatase 2C 42"/>
    <property type="match status" value="1"/>
</dbReference>
<dbReference type="GO" id="GO:0046872">
    <property type="term" value="F:metal ion binding"/>
    <property type="evidence" value="ECO:0007669"/>
    <property type="project" value="UniProtKB-KW"/>
</dbReference>